<evidence type="ECO:0000256" key="4">
    <source>
        <dbReference type="ARBA" id="ARBA00022598"/>
    </source>
</evidence>
<reference evidence="10" key="1">
    <citation type="submission" date="2018-05" db="EMBL/GenBank/DDBJ databases">
        <authorList>
            <person name="Lanie J.A."/>
            <person name="Ng W.-L."/>
            <person name="Kazmierczak K.M."/>
            <person name="Andrzejewski T.M."/>
            <person name="Davidsen T.M."/>
            <person name="Wayne K.J."/>
            <person name="Tettelin H."/>
            <person name="Glass J.I."/>
            <person name="Rusch D."/>
            <person name="Podicherti R."/>
            <person name="Tsui H.-C.T."/>
            <person name="Winkler M.E."/>
        </authorList>
    </citation>
    <scope>NUCLEOTIDE SEQUENCE</scope>
</reference>
<dbReference type="GO" id="GO:0005524">
    <property type="term" value="F:ATP binding"/>
    <property type="evidence" value="ECO:0007669"/>
    <property type="project" value="UniProtKB-KW"/>
</dbReference>
<dbReference type="CDD" id="cd01992">
    <property type="entry name" value="TilS_N"/>
    <property type="match status" value="1"/>
</dbReference>
<sequence length="490" mass="54296">VAVAAGLERKLAAALRRAGYSNTGTTLVVGASGGPDSSALLYALHRLKEAHGLSLHVAHLNHNFRGQEAEDDAVFVAEIAQELGLLVTVAKEDPHEYQKQRGISSFEQGAREMRYEFMARVAGDVGAGGVTVGHTADDLAETVMLHVLRGSGLYGLRGMGEVSDWPCPADTAGLQLFRPLLDVTKEQTAEYCREIGRTYREDSGNYMWRFTRNKVRQDLMPRLAQDYNPQVKDALVRLARTAAEELDFVEGELNKAWRDVAVESEGRVRYLRQAMAALHPVLQRLALRRGYILVTGDSTRLRESHMVAMEALALSQRGGRSLELPGGVTLRQEHLELVLARGSEDDCPYPELGNEYPILLPNEVGVENVESAGPWLVTMQAGTAGERPGWAKMDEWTACLDRRAMGSNATARAWRPGDWIQPLGMQGKKKLQDLFTDLRVPRPWRKRVPLLESETGISWVVGHRIADWAKVGTDASEPALWIRFSQDQAL</sequence>
<dbReference type="InterPro" id="IPR011063">
    <property type="entry name" value="TilS/TtcA_N"/>
</dbReference>
<dbReference type="NCBIfam" id="TIGR02432">
    <property type="entry name" value="lysidine_TilS_N"/>
    <property type="match status" value="1"/>
</dbReference>
<dbReference type="EMBL" id="UINC01005633">
    <property type="protein sequence ID" value="SVA22565.1"/>
    <property type="molecule type" value="Genomic_DNA"/>
</dbReference>
<evidence type="ECO:0000256" key="3">
    <source>
        <dbReference type="ARBA" id="ARBA00022490"/>
    </source>
</evidence>
<dbReference type="GO" id="GO:0005737">
    <property type="term" value="C:cytoplasm"/>
    <property type="evidence" value="ECO:0007669"/>
    <property type="project" value="UniProtKB-SubCell"/>
</dbReference>
<dbReference type="InterPro" id="IPR012094">
    <property type="entry name" value="tRNA_Ile_lys_synt"/>
</dbReference>
<evidence type="ECO:0000256" key="1">
    <source>
        <dbReference type="ARBA" id="ARBA00004496"/>
    </source>
</evidence>
<evidence type="ECO:0000256" key="5">
    <source>
        <dbReference type="ARBA" id="ARBA00022694"/>
    </source>
</evidence>
<dbReference type="SUPFAM" id="SSF82829">
    <property type="entry name" value="MesJ substrate recognition domain-like"/>
    <property type="match status" value="1"/>
</dbReference>
<dbReference type="GO" id="GO:0032267">
    <property type="term" value="F:tRNA(Ile)-lysidine synthase activity"/>
    <property type="evidence" value="ECO:0007669"/>
    <property type="project" value="UniProtKB-EC"/>
</dbReference>
<dbReference type="InterPro" id="IPR012796">
    <property type="entry name" value="Lysidine-tRNA-synth_C"/>
</dbReference>
<dbReference type="InterPro" id="IPR014729">
    <property type="entry name" value="Rossmann-like_a/b/a_fold"/>
</dbReference>
<accession>A0A381U2U7</accession>
<keyword evidence="5" id="KW-0819">tRNA processing</keyword>
<evidence type="ECO:0000256" key="8">
    <source>
        <dbReference type="ARBA" id="ARBA00048539"/>
    </source>
</evidence>
<evidence type="ECO:0000256" key="2">
    <source>
        <dbReference type="ARBA" id="ARBA00013267"/>
    </source>
</evidence>
<keyword evidence="3" id="KW-0963">Cytoplasm</keyword>
<evidence type="ECO:0000259" key="9">
    <source>
        <dbReference type="SMART" id="SM00977"/>
    </source>
</evidence>
<dbReference type="NCBIfam" id="TIGR02433">
    <property type="entry name" value="lysidine_TilS_C"/>
    <property type="match status" value="1"/>
</dbReference>
<dbReference type="SUPFAM" id="SSF56037">
    <property type="entry name" value="PheT/TilS domain"/>
    <property type="match status" value="1"/>
</dbReference>
<comment type="catalytic activity">
    <reaction evidence="8">
        <text>cytidine(34) in tRNA(Ile2) + L-lysine + ATP = lysidine(34) in tRNA(Ile2) + AMP + diphosphate + H(+)</text>
        <dbReference type="Rhea" id="RHEA:43744"/>
        <dbReference type="Rhea" id="RHEA-COMP:10625"/>
        <dbReference type="Rhea" id="RHEA-COMP:10670"/>
        <dbReference type="ChEBI" id="CHEBI:15378"/>
        <dbReference type="ChEBI" id="CHEBI:30616"/>
        <dbReference type="ChEBI" id="CHEBI:32551"/>
        <dbReference type="ChEBI" id="CHEBI:33019"/>
        <dbReference type="ChEBI" id="CHEBI:82748"/>
        <dbReference type="ChEBI" id="CHEBI:83665"/>
        <dbReference type="ChEBI" id="CHEBI:456215"/>
        <dbReference type="EC" id="6.3.4.19"/>
    </reaction>
</comment>
<evidence type="ECO:0000256" key="6">
    <source>
        <dbReference type="ARBA" id="ARBA00022741"/>
    </source>
</evidence>
<dbReference type="SMART" id="SM00977">
    <property type="entry name" value="TilS_C"/>
    <property type="match status" value="1"/>
</dbReference>
<dbReference type="InterPro" id="IPR012795">
    <property type="entry name" value="tRNA_Ile_lys_synt_N"/>
</dbReference>
<evidence type="ECO:0000313" key="10">
    <source>
        <dbReference type="EMBL" id="SVA22565.1"/>
    </source>
</evidence>
<evidence type="ECO:0000256" key="7">
    <source>
        <dbReference type="ARBA" id="ARBA00022840"/>
    </source>
</evidence>
<dbReference type="SUPFAM" id="SSF52402">
    <property type="entry name" value="Adenine nucleotide alpha hydrolases-like"/>
    <property type="match status" value="1"/>
</dbReference>
<name>A0A381U2U7_9ZZZZ</name>
<dbReference type="HAMAP" id="MF_01161">
    <property type="entry name" value="tRNA_Ile_lys_synt"/>
    <property type="match status" value="1"/>
</dbReference>
<keyword evidence="4" id="KW-0436">Ligase</keyword>
<comment type="subcellular location">
    <subcellularLocation>
        <location evidence="1">Cytoplasm</location>
    </subcellularLocation>
</comment>
<dbReference type="EC" id="6.3.4.19" evidence="2"/>
<dbReference type="AlphaFoldDB" id="A0A381U2U7"/>
<dbReference type="GO" id="GO:0008033">
    <property type="term" value="P:tRNA processing"/>
    <property type="evidence" value="ECO:0007669"/>
    <property type="project" value="UniProtKB-KW"/>
</dbReference>
<proteinExistence type="inferred from homology"/>
<keyword evidence="7" id="KW-0067">ATP-binding</keyword>
<keyword evidence="6" id="KW-0547">Nucleotide-binding</keyword>
<dbReference type="Gene3D" id="3.40.50.620">
    <property type="entry name" value="HUPs"/>
    <property type="match status" value="1"/>
</dbReference>
<organism evidence="10">
    <name type="scientific">marine metagenome</name>
    <dbReference type="NCBI Taxonomy" id="408172"/>
    <lineage>
        <taxon>unclassified sequences</taxon>
        <taxon>metagenomes</taxon>
        <taxon>ecological metagenomes</taxon>
    </lineage>
</organism>
<gene>
    <name evidence="10" type="ORF">METZ01_LOCUS75419</name>
</gene>
<feature type="non-terminal residue" evidence="10">
    <location>
        <position position="1"/>
    </location>
</feature>
<dbReference type="PANTHER" id="PTHR43033">
    <property type="entry name" value="TRNA(ILE)-LYSIDINE SYNTHASE-RELATED"/>
    <property type="match status" value="1"/>
</dbReference>
<dbReference type="Pfam" id="PF01171">
    <property type="entry name" value="ATP_bind_3"/>
    <property type="match status" value="1"/>
</dbReference>
<dbReference type="Pfam" id="PF11734">
    <property type="entry name" value="TilS_C"/>
    <property type="match status" value="1"/>
</dbReference>
<dbReference type="PANTHER" id="PTHR43033:SF1">
    <property type="entry name" value="TRNA(ILE)-LYSIDINE SYNTHASE-RELATED"/>
    <property type="match status" value="1"/>
</dbReference>
<protein>
    <recommendedName>
        <fullName evidence="2">tRNA(Ile)-lysidine synthetase</fullName>
        <ecNumber evidence="2">6.3.4.19</ecNumber>
    </recommendedName>
</protein>
<feature type="domain" description="Lysidine-tRNA(Ile) synthetase C-terminal" evidence="9">
    <location>
        <begin position="409"/>
        <end position="481"/>
    </location>
</feature>